<organism evidence="2 3">
    <name type="scientific">Enterovirga rhinocerotis</name>
    <dbReference type="NCBI Taxonomy" id="1339210"/>
    <lineage>
        <taxon>Bacteria</taxon>
        <taxon>Pseudomonadati</taxon>
        <taxon>Pseudomonadota</taxon>
        <taxon>Alphaproteobacteria</taxon>
        <taxon>Hyphomicrobiales</taxon>
        <taxon>Methylobacteriaceae</taxon>
        <taxon>Enterovirga</taxon>
    </lineage>
</organism>
<protein>
    <submittedName>
        <fullName evidence="2">Uncharacterized protein</fullName>
    </submittedName>
</protein>
<dbReference type="OrthoDB" id="7993291at2"/>
<dbReference type="AlphaFoldDB" id="A0A4V3DXW1"/>
<evidence type="ECO:0000313" key="2">
    <source>
        <dbReference type="EMBL" id="TDR90269.1"/>
    </source>
</evidence>
<gene>
    <name evidence="2" type="ORF">EV668_3115</name>
</gene>
<reference evidence="2 3" key="1">
    <citation type="submission" date="2019-03" db="EMBL/GenBank/DDBJ databases">
        <title>Genomic Encyclopedia of Type Strains, Phase IV (KMG-IV): sequencing the most valuable type-strain genomes for metagenomic binning, comparative biology and taxonomic classification.</title>
        <authorList>
            <person name="Goeker M."/>
        </authorList>
    </citation>
    <scope>NUCLEOTIDE SEQUENCE [LARGE SCALE GENOMIC DNA]</scope>
    <source>
        <strain evidence="2 3">DSM 25903</strain>
    </source>
</reference>
<feature type="region of interest" description="Disordered" evidence="1">
    <location>
        <begin position="82"/>
        <end position="108"/>
    </location>
</feature>
<proteinExistence type="predicted"/>
<comment type="caution">
    <text evidence="2">The sequence shown here is derived from an EMBL/GenBank/DDBJ whole genome shotgun (WGS) entry which is preliminary data.</text>
</comment>
<feature type="compositionally biased region" description="Basic and acidic residues" evidence="1">
    <location>
        <begin position="82"/>
        <end position="91"/>
    </location>
</feature>
<dbReference type="EMBL" id="SNZR01000013">
    <property type="protein sequence ID" value="TDR90269.1"/>
    <property type="molecule type" value="Genomic_DNA"/>
</dbReference>
<name>A0A4V3DXW1_9HYPH</name>
<dbReference type="Proteomes" id="UP000295122">
    <property type="component" value="Unassembled WGS sequence"/>
</dbReference>
<evidence type="ECO:0000313" key="3">
    <source>
        <dbReference type="Proteomes" id="UP000295122"/>
    </source>
</evidence>
<keyword evidence="3" id="KW-1185">Reference proteome</keyword>
<sequence length="108" mass="12566">MDEPVLPRTLAQFPYVTVRIACMDCPRHGSYRLARLAARFGPDVNLELLLYRITRSCPWQVPPLTRRRKYARYCRAYYRDLLHPEPPHEPPPDPEPVTAGRPRLTLVG</sequence>
<evidence type="ECO:0000256" key="1">
    <source>
        <dbReference type="SAM" id="MobiDB-lite"/>
    </source>
</evidence>
<accession>A0A4V3DXW1</accession>